<name>A0A250XBW2_9CHLO</name>
<protein>
    <submittedName>
        <fullName evidence="1">Uncharacterized protein</fullName>
    </submittedName>
</protein>
<dbReference type="OrthoDB" id="340166at2759"/>
<evidence type="ECO:0000313" key="2">
    <source>
        <dbReference type="Proteomes" id="UP000232323"/>
    </source>
</evidence>
<keyword evidence="2" id="KW-1185">Reference proteome</keyword>
<dbReference type="Proteomes" id="UP000232323">
    <property type="component" value="Unassembled WGS sequence"/>
</dbReference>
<comment type="caution">
    <text evidence="1">The sequence shown here is derived from an EMBL/GenBank/DDBJ whole genome shotgun (WGS) entry which is preliminary data.</text>
</comment>
<organism evidence="1 2">
    <name type="scientific">Chlamydomonas eustigma</name>
    <dbReference type="NCBI Taxonomy" id="1157962"/>
    <lineage>
        <taxon>Eukaryota</taxon>
        <taxon>Viridiplantae</taxon>
        <taxon>Chlorophyta</taxon>
        <taxon>core chlorophytes</taxon>
        <taxon>Chlorophyceae</taxon>
        <taxon>CS clade</taxon>
        <taxon>Chlamydomonadales</taxon>
        <taxon>Chlamydomonadaceae</taxon>
        <taxon>Chlamydomonas</taxon>
    </lineage>
</organism>
<accession>A0A250XBW2</accession>
<sequence length="146" mass="16906">MYDISKGFGSIYYIEMDGTKYFMGLYESNYCRTVVPGPDAPGLDRGHGRVILAQKVAETRHKNCSWEVVKIINILDHAKFLDFSAMSFYGYMGSTVAIVSQEDAAVWFGEFDWLRMEFRGKGRILHFPRNEHCQNIYCNYVEYPTL</sequence>
<gene>
    <name evidence="1" type="ORF">CEUSTIGMA_g7801.t1</name>
</gene>
<dbReference type="AlphaFoldDB" id="A0A250XBW2"/>
<reference evidence="1 2" key="1">
    <citation type="submission" date="2017-08" db="EMBL/GenBank/DDBJ databases">
        <title>Acidophilic green algal genome provides insights into adaptation to an acidic environment.</title>
        <authorList>
            <person name="Hirooka S."/>
            <person name="Hirose Y."/>
            <person name="Kanesaki Y."/>
            <person name="Higuchi S."/>
            <person name="Fujiwara T."/>
            <person name="Onuma R."/>
            <person name="Era A."/>
            <person name="Ohbayashi R."/>
            <person name="Uzuka A."/>
            <person name="Nozaki H."/>
            <person name="Yoshikawa H."/>
            <person name="Miyagishima S.Y."/>
        </authorList>
    </citation>
    <scope>NUCLEOTIDE SEQUENCE [LARGE SCALE GENOMIC DNA]</scope>
    <source>
        <strain evidence="1 2">NIES-2499</strain>
    </source>
</reference>
<dbReference type="EMBL" id="BEGY01000051">
    <property type="protein sequence ID" value="GAX80362.1"/>
    <property type="molecule type" value="Genomic_DNA"/>
</dbReference>
<evidence type="ECO:0000313" key="1">
    <source>
        <dbReference type="EMBL" id="GAX80362.1"/>
    </source>
</evidence>
<proteinExistence type="predicted"/>